<proteinExistence type="predicted"/>
<dbReference type="AlphaFoldDB" id="A0A4Q7VZI0"/>
<sequence length="127" mass="13740">MATPPRAPPPYVSLCLELLSPLGRVTARAMFGGYGLYVDGLMVGLVAGEQLYLKTDAQSIEAWRAAGCHPFSYERGGGKPPIEMSYWTPPVEAFDGEHAMQPWARLALAAALRKRAAKPTGARPRRG</sequence>
<gene>
    <name evidence="2" type="ORF">EV670_0201</name>
</gene>
<dbReference type="Gene3D" id="3.30.1460.30">
    <property type="entry name" value="YgaC/TfoX-N like chaperone"/>
    <property type="match status" value="1"/>
</dbReference>
<keyword evidence="3" id="KW-1185">Reference proteome</keyword>
<dbReference type="SUPFAM" id="SSF159894">
    <property type="entry name" value="YgaC/TfoX-N like"/>
    <property type="match status" value="1"/>
</dbReference>
<reference evidence="2 3" key="1">
    <citation type="submission" date="2019-02" db="EMBL/GenBank/DDBJ databases">
        <title>Genomic Encyclopedia of Type Strains, Phase IV (KMG-IV): sequencing the most valuable type-strain genomes for metagenomic binning, comparative biology and taxonomic classification.</title>
        <authorList>
            <person name="Goeker M."/>
        </authorList>
    </citation>
    <scope>NUCLEOTIDE SEQUENCE [LARGE SCALE GENOMIC DNA]</scope>
    <source>
        <strain evidence="2 3">DSM 19570</strain>
    </source>
</reference>
<dbReference type="InterPro" id="IPR047525">
    <property type="entry name" value="TfoX-like"/>
</dbReference>
<protein>
    <submittedName>
        <fullName evidence="2">DNA transformation protein</fullName>
    </submittedName>
</protein>
<organism evidence="2 3">
    <name type="scientific">Rivibacter subsaxonicus</name>
    <dbReference type="NCBI Taxonomy" id="457575"/>
    <lineage>
        <taxon>Bacteria</taxon>
        <taxon>Pseudomonadati</taxon>
        <taxon>Pseudomonadota</taxon>
        <taxon>Betaproteobacteria</taxon>
        <taxon>Burkholderiales</taxon>
        <taxon>Rivibacter</taxon>
    </lineage>
</organism>
<dbReference type="OrthoDB" id="8687154at2"/>
<dbReference type="EMBL" id="SHKP01000004">
    <property type="protein sequence ID" value="RZU02180.1"/>
    <property type="molecule type" value="Genomic_DNA"/>
</dbReference>
<evidence type="ECO:0000313" key="3">
    <source>
        <dbReference type="Proteomes" id="UP000293671"/>
    </source>
</evidence>
<dbReference type="RefSeq" id="WP_130429965.1">
    <property type="nucleotide sequence ID" value="NZ_SHKP01000004.1"/>
</dbReference>
<accession>A0A4Q7VZI0</accession>
<dbReference type="Proteomes" id="UP000293671">
    <property type="component" value="Unassembled WGS sequence"/>
</dbReference>
<dbReference type="PANTHER" id="PTHR36121">
    <property type="entry name" value="PROTEIN SXY"/>
    <property type="match status" value="1"/>
</dbReference>
<comment type="caution">
    <text evidence="2">The sequence shown here is derived from an EMBL/GenBank/DDBJ whole genome shotgun (WGS) entry which is preliminary data.</text>
</comment>
<evidence type="ECO:0000313" key="2">
    <source>
        <dbReference type="EMBL" id="RZU02180.1"/>
    </source>
</evidence>
<dbReference type="Pfam" id="PF04993">
    <property type="entry name" value="TfoX_N"/>
    <property type="match status" value="1"/>
</dbReference>
<feature type="domain" description="TfoX N-terminal" evidence="1">
    <location>
        <begin position="17"/>
        <end position="111"/>
    </location>
</feature>
<evidence type="ECO:0000259" key="1">
    <source>
        <dbReference type="Pfam" id="PF04993"/>
    </source>
</evidence>
<dbReference type="PANTHER" id="PTHR36121:SF1">
    <property type="entry name" value="PROTEIN SXY"/>
    <property type="match status" value="1"/>
</dbReference>
<dbReference type="InterPro" id="IPR007076">
    <property type="entry name" value="TfoX_N"/>
</dbReference>
<name>A0A4Q7VZI0_9BURK</name>